<gene>
    <name evidence="1" type="ORF">Gotri_010202</name>
</gene>
<dbReference type="EMBL" id="JABEZW010000009">
    <property type="protein sequence ID" value="MBA0775037.1"/>
    <property type="molecule type" value="Genomic_DNA"/>
</dbReference>
<name>A0A7J9EPU5_9ROSI</name>
<proteinExistence type="predicted"/>
<organism evidence="1 2">
    <name type="scientific">Gossypium trilobum</name>
    <dbReference type="NCBI Taxonomy" id="34281"/>
    <lineage>
        <taxon>Eukaryota</taxon>
        <taxon>Viridiplantae</taxon>
        <taxon>Streptophyta</taxon>
        <taxon>Embryophyta</taxon>
        <taxon>Tracheophyta</taxon>
        <taxon>Spermatophyta</taxon>
        <taxon>Magnoliopsida</taxon>
        <taxon>eudicotyledons</taxon>
        <taxon>Gunneridae</taxon>
        <taxon>Pentapetalae</taxon>
        <taxon>rosids</taxon>
        <taxon>malvids</taxon>
        <taxon>Malvales</taxon>
        <taxon>Malvaceae</taxon>
        <taxon>Malvoideae</taxon>
        <taxon>Gossypium</taxon>
    </lineage>
</organism>
<reference evidence="1 2" key="1">
    <citation type="journal article" date="2019" name="Genome Biol. Evol.">
        <title>Insights into the evolution of the New World diploid cottons (Gossypium, subgenus Houzingenia) based on genome sequencing.</title>
        <authorList>
            <person name="Grover C.E."/>
            <person name="Arick M.A. 2nd"/>
            <person name="Thrash A."/>
            <person name="Conover J.L."/>
            <person name="Sanders W.S."/>
            <person name="Peterson D.G."/>
            <person name="Frelichowski J.E."/>
            <person name="Scheffler J.A."/>
            <person name="Scheffler B.E."/>
            <person name="Wendel J.F."/>
        </authorList>
    </citation>
    <scope>NUCLEOTIDE SEQUENCE [LARGE SCALE GENOMIC DNA]</scope>
    <source>
        <strain evidence="1">8</strain>
        <tissue evidence="1">Leaf</tissue>
    </source>
</reference>
<comment type="caution">
    <text evidence="1">The sequence shown here is derived from an EMBL/GenBank/DDBJ whole genome shotgun (WGS) entry which is preliminary data.</text>
</comment>
<protein>
    <submittedName>
        <fullName evidence="1">Uncharacterized protein</fullName>
    </submittedName>
</protein>
<accession>A0A7J9EPU5</accession>
<evidence type="ECO:0000313" key="2">
    <source>
        <dbReference type="Proteomes" id="UP000593568"/>
    </source>
</evidence>
<keyword evidence="2" id="KW-1185">Reference proteome</keyword>
<dbReference type="AlphaFoldDB" id="A0A7J9EPU5"/>
<dbReference type="Proteomes" id="UP000593568">
    <property type="component" value="Unassembled WGS sequence"/>
</dbReference>
<evidence type="ECO:0000313" key="1">
    <source>
        <dbReference type="EMBL" id="MBA0775037.1"/>
    </source>
</evidence>
<sequence>MLSFWTFWMVLFSYKDEGMIECWFILIA</sequence>